<dbReference type="AlphaFoldDB" id="A0A9I9E2V0"/>
<reference evidence="2" key="1">
    <citation type="submission" date="2023-03" db="UniProtKB">
        <authorList>
            <consortium name="EnsemblPlants"/>
        </authorList>
    </citation>
    <scope>IDENTIFICATION</scope>
</reference>
<accession>A0A9I9E2V0</accession>
<dbReference type="Gramene" id="MELO3C027849.2.1">
    <property type="protein sequence ID" value="MELO3C027849.2.1"/>
    <property type="gene ID" value="MELO3C027849.2"/>
</dbReference>
<protein>
    <submittedName>
        <fullName evidence="2">Uncharacterized protein</fullName>
    </submittedName>
</protein>
<organism evidence="2">
    <name type="scientific">Cucumis melo</name>
    <name type="common">Muskmelon</name>
    <dbReference type="NCBI Taxonomy" id="3656"/>
    <lineage>
        <taxon>Eukaryota</taxon>
        <taxon>Viridiplantae</taxon>
        <taxon>Streptophyta</taxon>
        <taxon>Embryophyta</taxon>
        <taxon>Tracheophyta</taxon>
        <taxon>Spermatophyta</taxon>
        <taxon>Magnoliopsida</taxon>
        <taxon>eudicotyledons</taxon>
        <taxon>Gunneridae</taxon>
        <taxon>Pentapetalae</taxon>
        <taxon>rosids</taxon>
        <taxon>fabids</taxon>
        <taxon>Cucurbitales</taxon>
        <taxon>Cucurbitaceae</taxon>
        <taxon>Benincaseae</taxon>
        <taxon>Cucumis</taxon>
    </lineage>
</organism>
<dbReference type="EnsemblPlants" id="MELO3C027849.2.1">
    <property type="protein sequence ID" value="MELO3C027849.2.1"/>
    <property type="gene ID" value="MELO3C027849.2"/>
</dbReference>
<proteinExistence type="predicted"/>
<evidence type="ECO:0000313" key="2">
    <source>
        <dbReference type="EnsemblPlants" id="MELO3C027849.2.1"/>
    </source>
</evidence>
<feature type="compositionally biased region" description="Polar residues" evidence="1">
    <location>
        <begin position="85"/>
        <end position="97"/>
    </location>
</feature>
<sequence>MTHSSIDSYYPELVEFKYVGKWLLSWVKLDNKDKHCAMFMNGVFMKIDVLDAFQSDDAERKMELWSTCLSRSKESQTSLKKKTSRGSNVQNNDPQLS</sequence>
<feature type="region of interest" description="Disordered" evidence="1">
    <location>
        <begin position="71"/>
        <end position="97"/>
    </location>
</feature>
<evidence type="ECO:0000256" key="1">
    <source>
        <dbReference type="SAM" id="MobiDB-lite"/>
    </source>
</evidence>
<name>A0A9I9E2V0_CUCME</name>